<evidence type="ECO:0000313" key="5">
    <source>
        <dbReference type="Proteomes" id="UP000680348"/>
    </source>
</evidence>
<sequence>MYREHFLGQIQSGRCASKLRAKAAATALVIAAAGIGFPSAVQAQAISEAEARDIATDAYVYFYPLVTLDVTRNQFTNLEPGKVEGRGPMNMFNNVPTYPAADDKGVVRYNFDTLYSSAFLDLTKEPMVVSVPDTGGRYYLLPMLDMWTDVFASPGWRTTGTQAGNYLIASPGWRPDLRERFDEFRLPSGTQRIDAPTPIVWIIGRTKTDGPADYDAVHKIQAGYKVTPLSEWGKTPKAPEVKIDPSIDMKTPPKEQVDAMPAGKYFAYAAEVLKMAGPHVTDEPIIARMKRIGIEAGKSFDIEKVDPVARKALEAAPQSARTLMQWKMPTLARVANGWSMNTETMGVYGNYYLKRAIIAQLGLGANLSEDAIYPFNLADDTGKPLDGANKYAIHFEKGETPPASAFWSITLYDSEGFQVPNSLNRFALSGWMPLKQNADGSLDLYLQNESPGTDREANWLPAPKGPFNVMLRLYAPQPDALTGKWNPPPVTRMEAATGSIME</sequence>
<dbReference type="InterPro" id="IPR010621">
    <property type="entry name" value="DUF1214"/>
</dbReference>
<dbReference type="InterPro" id="IPR010679">
    <property type="entry name" value="DUF1254"/>
</dbReference>
<protein>
    <submittedName>
        <fullName evidence="4">DUF1254 domain-containing protein</fullName>
    </submittedName>
</protein>
<accession>A0A942DZ94</accession>
<dbReference type="Gene3D" id="2.60.40.1610">
    <property type="entry name" value="Domain of unknown function DUF1254"/>
    <property type="match status" value="1"/>
</dbReference>
<keyword evidence="1" id="KW-0732">Signal</keyword>
<dbReference type="Proteomes" id="UP000680348">
    <property type="component" value="Unassembled WGS sequence"/>
</dbReference>
<organism evidence="4 5">
    <name type="scientific">Pseudaminobacter soli</name>
    <name type="common">ex Zhang et al. 2022</name>
    <dbReference type="NCBI Taxonomy" id="2831468"/>
    <lineage>
        <taxon>Bacteria</taxon>
        <taxon>Pseudomonadati</taxon>
        <taxon>Pseudomonadota</taxon>
        <taxon>Alphaproteobacteria</taxon>
        <taxon>Hyphomicrobiales</taxon>
        <taxon>Phyllobacteriaceae</taxon>
        <taxon>Pseudaminobacter</taxon>
    </lineage>
</organism>
<evidence type="ECO:0000259" key="2">
    <source>
        <dbReference type="Pfam" id="PF06742"/>
    </source>
</evidence>
<dbReference type="Pfam" id="PF06863">
    <property type="entry name" value="DUF1254"/>
    <property type="match status" value="1"/>
</dbReference>
<reference evidence="4" key="1">
    <citation type="submission" date="2021-04" db="EMBL/GenBank/DDBJ databases">
        <title>Pseudaminobacter soli sp. nov., isolated from paddy soil contaminated by heavy metals.</title>
        <authorList>
            <person name="Zhang K."/>
        </authorList>
    </citation>
    <scope>NUCLEOTIDE SEQUENCE</scope>
    <source>
        <strain evidence="4">19-2017</strain>
    </source>
</reference>
<evidence type="ECO:0000313" key="4">
    <source>
        <dbReference type="EMBL" id="MBS3647815.1"/>
    </source>
</evidence>
<gene>
    <name evidence="4" type="ORF">KEU06_04120</name>
</gene>
<dbReference type="SUPFAM" id="SSF160935">
    <property type="entry name" value="VPA0735-like"/>
    <property type="match status" value="1"/>
</dbReference>
<evidence type="ECO:0000259" key="3">
    <source>
        <dbReference type="Pfam" id="PF06863"/>
    </source>
</evidence>
<proteinExistence type="predicted"/>
<dbReference type="Pfam" id="PF06742">
    <property type="entry name" value="DUF1214"/>
    <property type="match status" value="1"/>
</dbReference>
<comment type="caution">
    <text evidence="4">The sequence shown here is derived from an EMBL/GenBank/DDBJ whole genome shotgun (WGS) entry which is preliminary data.</text>
</comment>
<feature type="domain" description="DUF1254" evidence="3">
    <location>
        <begin position="89"/>
        <end position="228"/>
    </location>
</feature>
<name>A0A942DZ94_9HYPH</name>
<dbReference type="PANTHER" id="PTHR36509">
    <property type="entry name" value="BLL3101 PROTEIN"/>
    <property type="match status" value="1"/>
</dbReference>
<dbReference type="PANTHER" id="PTHR36509:SF2">
    <property type="entry name" value="BLL3101 PROTEIN"/>
    <property type="match status" value="1"/>
</dbReference>
<dbReference type="RefSeq" id="WP_188253383.1">
    <property type="nucleotide sequence ID" value="NZ_JABVCF010000002.1"/>
</dbReference>
<dbReference type="EMBL" id="JAGWCR010000002">
    <property type="protein sequence ID" value="MBS3647815.1"/>
    <property type="molecule type" value="Genomic_DNA"/>
</dbReference>
<dbReference type="AlphaFoldDB" id="A0A942DZ94"/>
<dbReference type="Gene3D" id="2.60.120.600">
    <property type="entry name" value="Domain of unknown function DUF1214, C-terminal domain"/>
    <property type="match status" value="1"/>
</dbReference>
<dbReference type="InterPro" id="IPR037049">
    <property type="entry name" value="DUF1214_C_sf"/>
</dbReference>
<dbReference type="InterPro" id="IPR037050">
    <property type="entry name" value="DUF1254_sf"/>
</dbReference>
<keyword evidence="5" id="KW-1185">Reference proteome</keyword>
<evidence type="ECO:0000256" key="1">
    <source>
        <dbReference type="SAM" id="SignalP"/>
    </source>
</evidence>
<feature type="domain" description="DUF1214" evidence="2">
    <location>
        <begin position="371"/>
        <end position="477"/>
    </location>
</feature>
<feature type="signal peptide" evidence="1">
    <location>
        <begin position="1"/>
        <end position="43"/>
    </location>
</feature>
<feature type="chain" id="PRO_5036768730" evidence="1">
    <location>
        <begin position="44"/>
        <end position="502"/>
    </location>
</feature>